<evidence type="ECO:0000313" key="5">
    <source>
        <dbReference type="Proteomes" id="UP000516446"/>
    </source>
</evidence>
<keyword evidence="5" id="KW-1185">Reference proteome</keyword>
<dbReference type="EMBL" id="CP043431">
    <property type="protein sequence ID" value="QNT63850.1"/>
    <property type="molecule type" value="Genomic_DNA"/>
</dbReference>
<dbReference type="PROSITE" id="PS50995">
    <property type="entry name" value="HTH_MARR_2"/>
    <property type="match status" value="1"/>
</dbReference>
<dbReference type="SMART" id="SM00347">
    <property type="entry name" value="HTH_MARR"/>
    <property type="match status" value="1"/>
</dbReference>
<dbReference type="InterPro" id="IPR036390">
    <property type="entry name" value="WH_DNA-bd_sf"/>
</dbReference>
<keyword evidence="1" id="KW-0805">Transcription regulation</keyword>
<evidence type="ECO:0000256" key="2">
    <source>
        <dbReference type="ARBA" id="ARBA00023125"/>
    </source>
</evidence>
<dbReference type="PANTHER" id="PTHR42756:SF1">
    <property type="entry name" value="TRANSCRIPTIONAL REPRESSOR OF EMRAB OPERON"/>
    <property type="match status" value="1"/>
</dbReference>
<dbReference type="RefSeq" id="WP_006845496.1">
    <property type="nucleotide sequence ID" value="NZ_CP026847.1"/>
</dbReference>
<dbReference type="InterPro" id="IPR000835">
    <property type="entry name" value="HTH_MarR-typ"/>
</dbReference>
<dbReference type="Gene3D" id="1.10.10.10">
    <property type="entry name" value="Winged helix-like DNA-binding domain superfamily/Winged helix DNA-binding domain"/>
    <property type="match status" value="1"/>
</dbReference>
<dbReference type="SUPFAM" id="SSF46785">
    <property type="entry name" value="Winged helix' DNA-binding domain"/>
    <property type="match status" value="1"/>
</dbReference>
<protein>
    <submittedName>
        <fullName evidence="4">MarR family transcriptional regulator</fullName>
    </submittedName>
</protein>
<dbReference type="OMA" id="DKRAWVI"/>
<accession>A0A7H1MK64</accession>
<proteinExistence type="predicted"/>
<dbReference type="Proteomes" id="UP000516446">
    <property type="component" value="Chromosome"/>
</dbReference>
<sequence length="147" mass="16997">MNPEVSDDQLQSFGIVSRVIRTELNRVLKPYGLNDSNYFFISYIADHPESSQGDLTRTMFLDHSTITRSVAKLVELGYLEKHLDEKDHRTTRLFLTNKGAEIRYEIHELTTTIFDNTFSEISSEESETIKSILLKTANHLEKTRSKK</sequence>
<dbReference type="InterPro" id="IPR036388">
    <property type="entry name" value="WH-like_DNA-bd_sf"/>
</dbReference>
<dbReference type="AlphaFoldDB" id="A0A7H1MK64"/>
<gene>
    <name evidence="4" type="ORF">FY536_00550</name>
</gene>
<dbReference type="GO" id="GO:0003700">
    <property type="term" value="F:DNA-binding transcription factor activity"/>
    <property type="evidence" value="ECO:0007669"/>
    <property type="project" value="InterPro"/>
</dbReference>
<keyword evidence="3" id="KW-0804">Transcription</keyword>
<dbReference type="PANTHER" id="PTHR42756">
    <property type="entry name" value="TRANSCRIPTIONAL REGULATOR, MARR"/>
    <property type="match status" value="1"/>
</dbReference>
<organism evidence="4 5">
    <name type="scientific">Weissella koreensis</name>
    <dbReference type="NCBI Taxonomy" id="165096"/>
    <lineage>
        <taxon>Bacteria</taxon>
        <taxon>Bacillati</taxon>
        <taxon>Bacillota</taxon>
        <taxon>Bacilli</taxon>
        <taxon>Lactobacillales</taxon>
        <taxon>Lactobacillaceae</taxon>
        <taxon>Weissella</taxon>
    </lineage>
</organism>
<dbReference type="Pfam" id="PF12802">
    <property type="entry name" value="MarR_2"/>
    <property type="match status" value="1"/>
</dbReference>
<keyword evidence="2" id="KW-0238">DNA-binding</keyword>
<dbReference type="PRINTS" id="PR00598">
    <property type="entry name" value="HTHMARR"/>
</dbReference>
<evidence type="ECO:0000256" key="1">
    <source>
        <dbReference type="ARBA" id="ARBA00023015"/>
    </source>
</evidence>
<evidence type="ECO:0000313" key="4">
    <source>
        <dbReference type="EMBL" id="QNT63850.1"/>
    </source>
</evidence>
<dbReference type="GO" id="GO:0003677">
    <property type="term" value="F:DNA binding"/>
    <property type="evidence" value="ECO:0007669"/>
    <property type="project" value="UniProtKB-KW"/>
</dbReference>
<name>A0A7H1MK64_9LACO</name>
<reference evidence="4 5" key="1">
    <citation type="submission" date="2019-08" db="EMBL/GenBank/DDBJ databases">
        <authorList>
            <person name="Chang H.C."/>
            <person name="Mun S.Y."/>
        </authorList>
    </citation>
    <scope>NUCLEOTIDE SEQUENCE [LARGE SCALE GENOMIC DNA]</scope>
    <source>
        <strain evidence="4 5">SK</strain>
    </source>
</reference>
<evidence type="ECO:0000256" key="3">
    <source>
        <dbReference type="ARBA" id="ARBA00023163"/>
    </source>
</evidence>